<feature type="compositionally biased region" description="Low complexity" evidence="1">
    <location>
        <begin position="46"/>
        <end position="60"/>
    </location>
</feature>
<feature type="compositionally biased region" description="Basic residues" evidence="1">
    <location>
        <begin position="1"/>
        <end position="29"/>
    </location>
</feature>
<comment type="caution">
    <text evidence="2">The sequence shown here is derived from an EMBL/GenBank/DDBJ whole genome shotgun (WGS) entry which is preliminary data.</text>
</comment>
<evidence type="ECO:0000313" key="2">
    <source>
        <dbReference type="EMBL" id="TDD94144.1"/>
    </source>
</evidence>
<name>A0A4R5CAM3_9ACTN</name>
<evidence type="ECO:0000256" key="1">
    <source>
        <dbReference type="SAM" id="MobiDB-lite"/>
    </source>
</evidence>
<sequence length="88" mass="10493">MHDRRHPLPPRRRGHPRRRRRRRSAHPRRAVPPVGQRRRRRRSRALRPVLLRLPTPSRTAPPRRPNGPGTPSRRAWGRTRPAACRRPT</sequence>
<feature type="compositionally biased region" description="Basic residues" evidence="1">
    <location>
        <begin position="36"/>
        <end position="45"/>
    </location>
</feature>
<feature type="region of interest" description="Disordered" evidence="1">
    <location>
        <begin position="1"/>
        <end position="88"/>
    </location>
</feature>
<dbReference type="EMBL" id="SMKU01000022">
    <property type="protein sequence ID" value="TDD94144.1"/>
    <property type="molecule type" value="Genomic_DNA"/>
</dbReference>
<keyword evidence="3" id="KW-1185">Reference proteome</keyword>
<evidence type="ECO:0000313" key="3">
    <source>
        <dbReference type="Proteomes" id="UP000294513"/>
    </source>
</evidence>
<dbReference type="Proteomes" id="UP000294513">
    <property type="component" value="Unassembled WGS sequence"/>
</dbReference>
<proteinExistence type="predicted"/>
<gene>
    <name evidence="2" type="ORF">E1298_07475</name>
</gene>
<accession>A0A4R5CAM3</accession>
<organism evidence="2 3">
    <name type="scientific">Actinomadura rubrisoli</name>
    <dbReference type="NCBI Taxonomy" id="2530368"/>
    <lineage>
        <taxon>Bacteria</taxon>
        <taxon>Bacillati</taxon>
        <taxon>Actinomycetota</taxon>
        <taxon>Actinomycetes</taxon>
        <taxon>Streptosporangiales</taxon>
        <taxon>Thermomonosporaceae</taxon>
        <taxon>Actinomadura</taxon>
    </lineage>
</organism>
<protein>
    <submittedName>
        <fullName evidence="2">Uncharacterized protein</fullName>
    </submittedName>
</protein>
<dbReference type="AlphaFoldDB" id="A0A4R5CAM3"/>
<reference evidence="2 3" key="1">
    <citation type="submission" date="2019-03" db="EMBL/GenBank/DDBJ databases">
        <title>Draft genome sequences of novel Actinobacteria.</title>
        <authorList>
            <person name="Sahin N."/>
            <person name="Ay H."/>
            <person name="Saygin H."/>
        </authorList>
    </citation>
    <scope>NUCLEOTIDE SEQUENCE [LARGE SCALE GENOMIC DNA]</scope>
    <source>
        <strain evidence="2 3">H3C3</strain>
    </source>
</reference>